<dbReference type="EMBL" id="JAMYWD010000001">
    <property type="protein sequence ID" value="KAJ4980788.1"/>
    <property type="molecule type" value="Genomic_DNA"/>
</dbReference>
<dbReference type="OrthoDB" id="974159at2759"/>
<gene>
    <name evidence="2" type="ORF">NE237_031625</name>
</gene>
<keyword evidence="3" id="KW-1185">Reference proteome</keyword>
<accession>A0A9Q0R2C2</accession>
<proteinExistence type="predicted"/>
<comment type="caution">
    <text evidence="2">The sequence shown here is derived from an EMBL/GenBank/DDBJ whole genome shotgun (WGS) entry which is preliminary data.</text>
</comment>
<feature type="region of interest" description="Disordered" evidence="1">
    <location>
        <begin position="60"/>
        <end position="97"/>
    </location>
</feature>
<feature type="region of interest" description="Disordered" evidence="1">
    <location>
        <begin position="117"/>
        <end position="136"/>
    </location>
</feature>
<dbReference type="AlphaFoldDB" id="A0A9Q0R2C2"/>
<feature type="compositionally biased region" description="Acidic residues" evidence="1">
    <location>
        <begin position="71"/>
        <end position="87"/>
    </location>
</feature>
<protein>
    <submittedName>
        <fullName evidence="2">Uncharacterized protein</fullName>
    </submittedName>
</protein>
<name>A0A9Q0R2C2_9MAGN</name>
<evidence type="ECO:0000256" key="1">
    <source>
        <dbReference type="SAM" id="MobiDB-lite"/>
    </source>
</evidence>
<reference evidence="2" key="1">
    <citation type="journal article" date="2023" name="Plant J.">
        <title>The genome of the king protea, Protea cynaroides.</title>
        <authorList>
            <person name="Chang J."/>
            <person name="Duong T.A."/>
            <person name="Schoeman C."/>
            <person name="Ma X."/>
            <person name="Roodt D."/>
            <person name="Barker N."/>
            <person name="Li Z."/>
            <person name="Van de Peer Y."/>
            <person name="Mizrachi E."/>
        </authorList>
    </citation>
    <scope>NUCLEOTIDE SEQUENCE</scope>
    <source>
        <tissue evidence="2">Young leaves</tissue>
    </source>
</reference>
<feature type="compositionally biased region" description="Acidic residues" evidence="1">
    <location>
        <begin position="119"/>
        <end position="130"/>
    </location>
</feature>
<evidence type="ECO:0000313" key="3">
    <source>
        <dbReference type="Proteomes" id="UP001141806"/>
    </source>
</evidence>
<sequence>MALFRTLRSCPWYTFLRYQSTLLLARNPLETSPFAHSNLFDIQKCDGVVNPLFSSSSISQRTFSSSTQMEEGAETETTDSENDEWIDASENGLEKNKKKGRKPLDVLFKEAVGLIEKPEESDSAGEEESKEGDRMEKLRKLEAEVRMLQGNTENIEKLKKFSNEEDQLDEQKPKAIFQPKRLASLFAPSNKPLYLQKSKEAKPRPTELSPEMVSLVTRFYEEGYFRNANFLQRNKLDISCFSEDYPRDFLTCAAERFGQGHQEIATWLSGSDLKRVAQFGCPSTVKGTVFAAKRLRAFFSIQEDTVCQKCKLKRKKQRVWRTLLFSFKKYCKLFYGITHYIYSFNLDSVVWFYSLFKTRFECCKLKSSCKSANQRVWRTNQLNLADAMRVLTLYDLGSVSPQLVVPDEMKASISRLLKEVISLSK</sequence>
<organism evidence="2 3">
    <name type="scientific">Protea cynaroides</name>
    <dbReference type="NCBI Taxonomy" id="273540"/>
    <lineage>
        <taxon>Eukaryota</taxon>
        <taxon>Viridiplantae</taxon>
        <taxon>Streptophyta</taxon>
        <taxon>Embryophyta</taxon>
        <taxon>Tracheophyta</taxon>
        <taxon>Spermatophyta</taxon>
        <taxon>Magnoliopsida</taxon>
        <taxon>Proteales</taxon>
        <taxon>Proteaceae</taxon>
        <taxon>Protea</taxon>
    </lineage>
</organism>
<evidence type="ECO:0000313" key="2">
    <source>
        <dbReference type="EMBL" id="KAJ4980788.1"/>
    </source>
</evidence>
<dbReference type="Proteomes" id="UP001141806">
    <property type="component" value="Unassembled WGS sequence"/>
</dbReference>